<dbReference type="Proteomes" id="UP000764837">
    <property type="component" value="Unassembled WGS sequence"/>
</dbReference>
<evidence type="ECO:0000313" key="1">
    <source>
        <dbReference type="EMBL" id="MBM7494194.1"/>
    </source>
</evidence>
<reference evidence="1 2" key="1">
    <citation type="submission" date="2021-01" db="EMBL/GenBank/DDBJ databases">
        <title>Sequencing the genomes of 1000 actinobacteria strains.</title>
        <authorList>
            <person name="Klenk H.-P."/>
        </authorList>
    </citation>
    <scope>NUCLEOTIDE SEQUENCE [LARGE SCALE GENOMIC DNA]</scope>
    <source>
        <strain evidence="1 2">DSM 100204</strain>
    </source>
</reference>
<protein>
    <submittedName>
        <fullName evidence="1">Uncharacterized protein</fullName>
    </submittedName>
</protein>
<proteinExistence type="predicted"/>
<comment type="caution">
    <text evidence="1">The sequence shown here is derived from an EMBL/GenBank/DDBJ whole genome shotgun (WGS) entry which is preliminary data.</text>
</comment>
<name>A0ABS2M2S8_9ACTN</name>
<keyword evidence="2" id="KW-1185">Reference proteome</keyword>
<accession>A0ABS2M2S8</accession>
<sequence>MPDAPAVRCWSTWTCTRVAMAILRHPDFSITMEIYSQVLIEDDP</sequence>
<organism evidence="1 2">
    <name type="scientific">Micromonospora luteifusca</name>
    <dbReference type="NCBI Taxonomy" id="709860"/>
    <lineage>
        <taxon>Bacteria</taxon>
        <taxon>Bacillati</taxon>
        <taxon>Actinomycetota</taxon>
        <taxon>Actinomycetes</taxon>
        <taxon>Micromonosporales</taxon>
        <taxon>Micromonosporaceae</taxon>
        <taxon>Micromonospora</taxon>
    </lineage>
</organism>
<dbReference type="EMBL" id="JAFBBP010000001">
    <property type="protein sequence ID" value="MBM7494194.1"/>
    <property type="molecule type" value="Genomic_DNA"/>
</dbReference>
<evidence type="ECO:0000313" key="2">
    <source>
        <dbReference type="Proteomes" id="UP000764837"/>
    </source>
</evidence>
<gene>
    <name evidence="1" type="ORF">JOD64_005416</name>
</gene>